<dbReference type="AlphaFoldDB" id="W0AAA5"/>
<dbReference type="InterPro" id="IPR003594">
    <property type="entry name" value="HATPase_dom"/>
</dbReference>
<dbReference type="CDD" id="cd00082">
    <property type="entry name" value="HisKA"/>
    <property type="match status" value="1"/>
</dbReference>
<keyword evidence="10" id="KW-1185">Reference proteome</keyword>
<evidence type="ECO:0000256" key="7">
    <source>
        <dbReference type="SAM" id="Phobius"/>
    </source>
</evidence>
<keyword evidence="4" id="KW-0808">Transferase</keyword>
<evidence type="ECO:0000256" key="4">
    <source>
        <dbReference type="ARBA" id="ARBA00022679"/>
    </source>
</evidence>
<evidence type="ECO:0000259" key="8">
    <source>
        <dbReference type="PROSITE" id="PS50109"/>
    </source>
</evidence>
<keyword evidence="7" id="KW-1133">Transmembrane helix</keyword>
<dbReference type="Gene3D" id="3.30.450.20">
    <property type="entry name" value="PAS domain"/>
    <property type="match status" value="1"/>
</dbReference>
<dbReference type="Pfam" id="PF02518">
    <property type="entry name" value="HATPase_c"/>
    <property type="match status" value="1"/>
</dbReference>
<dbReference type="Gene3D" id="1.10.287.130">
    <property type="match status" value="1"/>
</dbReference>
<dbReference type="PATRIC" id="fig|1123269.5.peg.1665"/>
<keyword evidence="6" id="KW-0902">Two-component regulatory system</keyword>
<protein>
    <recommendedName>
        <fullName evidence="2">histidine kinase</fullName>
        <ecNumber evidence="2">2.7.13.3</ecNumber>
    </recommendedName>
</protein>
<dbReference type="Pfam" id="PF12860">
    <property type="entry name" value="PAS_7"/>
    <property type="match status" value="2"/>
</dbReference>
<dbReference type="GO" id="GO:0000155">
    <property type="term" value="F:phosphorelay sensor kinase activity"/>
    <property type="evidence" value="ECO:0007669"/>
    <property type="project" value="InterPro"/>
</dbReference>
<dbReference type="HOGENOM" id="CLU_018130_0_0_5"/>
<dbReference type="InterPro" id="IPR036890">
    <property type="entry name" value="HATPase_C_sf"/>
</dbReference>
<comment type="catalytic activity">
    <reaction evidence="1">
        <text>ATP + protein L-histidine = ADP + protein N-phospho-L-histidine.</text>
        <dbReference type="EC" id="2.7.13.3"/>
    </reaction>
</comment>
<feature type="transmembrane region" description="Helical" evidence="7">
    <location>
        <begin position="128"/>
        <end position="150"/>
    </location>
</feature>
<evidence type="ECO:0000256" key="1">
    <source>
        <dbReference type="ARBA" id="ARBA00000085"/>
    </source>
</evidence>
<feature type="domain" description="Histidine kinase" evidence="8">
    <location>
        <begin position="564"/>
        <end position="779"/>
    </location>
</feature>
<dbReference type="CDD" id="cd00075">
    <property type="entry name" value="HATPase"/>
    <property type="match status" value="1"/>
</dbReference>
<proteinExistence type="predicted"/>
<reference evidence="9 10" key="1">
    <citation type="submission" date="2013-07" db="EMBL/GenBank/DDBJ databases">
        <title>Completed genome of Sphingomonas sanxanigenens NX02.</title>
        <authorList>
            <person name="Ma T."/>
            <person name="Huang H."/>
            <person name="Wu M."/>
            <person name="Li X."/>
            <person name="Li G."/>
        </authorList>
    </citation>
    <scope>NUCLEOTIDE SEQUENCE [LARGE SCALE GENOMIC DNA]</scope>
    <source>
        <strain evidence="9 10">NX02</strain>
    </source>
</reference>
<keyword evidence="3" id="KW-0597">Phosphoprotein</keyword>
<dbReference type="STRING" id="1123269.NX02_08495"/>
<name>W0AAA5_9SPHN</name>
<dbReference type="InterPro" id="IPR050736">
    <property type="entry name" value="Sensor_HK_Regulatory"/>
</dbReference>
<evidence type="ECO:0000256" key="2">
    <source>
        <dbReference type="ARBA" id="ARBA00012438"/>
    </source>
</evidence>
<dbReference type="InterPro" id="IPR035965">
    <property type="entry name" value="PAS-like_dom_sf"/>
</dbReference>
<dbReference type="PANTHER" id="PTHR43711:SF1">
    <property type="entry name" value="HISTIDINE KINASE 1"/>
    <property type="match status" value="1"/>
</dbReference>
<dbReference type="Proteomes" id="UP000018851">
    <property type="component" value="Chromosome"/>
</dbReference>
<dbReference type="EC" id="2.7.13.3" evidence="2"/>
<dbReference type="SMART" id="SM00387">
    <property type="entry name" value="HATPase_c"/>
    <property type="match status" value="1"/>
</dbReference>
<dbReference type="KEGG" id="ssan:NX02_08495"/>
<organism evidence="9 10">
    <name type="scientific">Sphingomonas sanxanigenens DSM 19645 = NX02</name>
    <dbReference type="NCBI Taxonomy" id="1123269"/>
    <lineage>
        <taxon>Bacteria</taxon>
        <taxon>Pseudomonadati</taxon>
        <taxon>Pseudomonadota</taxon>
        <taxon>Alphaproteobacteria</taxon>
        <taxon>Sphingomonadales</taxon>
        <taxon>Sphingomonadaceae</taxon>
        <taxon>Sphingomonas</taxon>
    </lineage>
</organism>
<keyword evidence="5" id="KW-0418">Kinase</keyword>
<dbReference type="InterPro" id="IPR036097">
    <property type="entry name" value="HisK_dim/P_sf"/>
</dbReference>
<evidence type="ECO:0000256" key="3">
    <source>
        <dbReference type="ARBA" id="ARBA00022553"/>
    </source>
</evidence>
<dbReference type="SUPFAM" id="SSF55874">
    <property type="entry name" value="ATPase domain of HSP90 chaperone/DNA topoisomerase II/histidine kinase"/>
    <property type="match status" value="1"/>
</dbReference>
<keyword evidence="7" id="KW-0812">Transmembrane</keyword>
<dbReference type="PROSITE" id="PS50109">
    <property type="entry name" value="HIS_KIN"/>
    <property type="match status" value="1"/>
</dbReference>
<sequence>MTAEVAAVIGAVLALWLGLAGWAMFSGMRMRARARAAASQADRLKLLLDSAPALPLVVRADGRVEAPERLADWLGLPRLPSFIGDIAGDEVGLSADDAALLVKDISTAQRSAGSFVRTVRAQGSTRTLMIRGAAAGAGLSAAGGVILWFFDATESETEIGRLGREAARLASAFDALSALIDTAPMPMWHRGEGLGLTLVNQAYVRAVEGGSVAAVVERGIELVDSAAELSPTATAATARDENRTIVRTAPATINGERRMLRIVDVPLGDLGVAGYAIDIEDEEQARGAMRRFAATQRDMLDRLSGGVAQFGPDRALVFSNQPFRRMFNMKSEWLADAPEFDRVLERMREGGRLPEVRDFPGWKAERRDWFRAADGAIEENWLLPAGAHMRVVGHPLPDGGLLLIFEDRTEQIQLASARDTLLRVRAATFDNLFEGVAVFAADGRLQLWNNRFRAIWGFDERLLDAHPRIDQLADAAGQALANPSRAGLIRELVRVATVERGQRSGRVAFADGRHFDFAAVPLPDGNALFTMLDISDSRRIEQALRDKNEALEAAGRESAGFMGNMSYELRTPLTAIAGFAEMLAGGFAGDLPEAAEPYVVSIRSEVARLGTLIDNMLDLAQRGAGGIAIDKAPFDLATAMQAVAETLDMSARARAIDLAVQTEESLGSIEGDDRRIRQALDHLVRLAIASMPEGGRVLLHGDGTLAGARLIVSDDGPGMDEAAQARAFERPEDNGAAGEGQPASALLIARDIVEAHGGTLNLVSEPGEGTMITIVLPRR</sequence>
<dbReference type="InterPro" id="IPR005467">
    <property type="entry name" value="His_kinase_dom"/>
</dbReference>
<evidence type="ECO:0000313" key="10">
    <source>
        <dbReference type="Proteomes" id="UP000018851"/>
    </source>
</evidence>
<keyword evidence="7" id="KW-0472">Membrane</keyword>
<evidence type="ECO:0000256" key="5">
    <source>
        <dbReference type="ARBA" id="ARBA00022777"/>
    </source>
</evidence>
<dbReference type="Gene3D" id="3.30.565.10">
    <property type="entry name" value="Histidine kinase-like ATPase, C-terminal domain"/>
    <property type="match status" value="1"/>
</dbReference>
<evidence type="ECO:0000313" key="9">
    <source>
        <dbReference type="EMBL" id="AHE53422.1"/>
    </source>
</evidence>
<evidence type="ECO:0000256" key="6">
    <source>
        <dbReference type="ARBA" id="ARBA00023012"/>
    </source>
</evidence>
<dbReference type="EMBL" id="CP006644">
    <property type="protein sequence ID" value="AHE53422.1"/>
    <property type="molecule type" value="Genomic_DNA"/>
</dbReference>
<accession>W0AAA5</accession>
<feature type="transmembrane region" description="Helical" evidence="7">
    <location>
        <begin position="6"/>
        <end position="25"/>
    </location>
</feature>
<dbReference type="InterPro" id="IPR004358">
    <property type="entry name" value="Sig_transdc_His_kin-like_C"/>
</dbReference>
<dbReference type="eggNOG" id="COG2205">
    <property type="taxonomic scope" value="Bacteria"/>
</dbReference>
<gene>
    <name evidence="9" type="ORF">NX02_08495</name>
</gene>
<dbReference type="SUPFAM" id="SSF47384">
    <property type="entry name" value="Homodimeric domain of signal transducing histidine kinase"/>
    <property type="match status" value="1"/>
</dbReference>
<dbReference type="SMART" id="SM00388">
    <property type="entry name" value="HisKA"/>
    <property type="match status" value="1"/>
</dbReference>
<dbReference type="PANTHER" id="PTHR43711">
    <property type="entry name" value="TWO-COMPONENT HISTIDINE KINASE"/>
    <property type="match status" value="1"/>
</dbReference>
<dbReference type="SUPFAM" id="SSF55785">
    <property type="entry name" value="PYP-like sensor domain (PAS domain)"/>
    <property type="match status" value="1"/>
</dbReference>
<dbReference type="Pfam" id="PF00512">
    <property type="entry name" value="HisKA"/>
    <property type="match status" value="1"/>
</dbReference>
<dbReference type="InterPro" id="IPR003661">
    <property type="entry name" value="HisK_dim/P_dom"/>
</dbReference>
<dbReference type="PRINTS" id="PR00344">
    <property type="entry name" value="BCTRLSENSOR"/>
</dbReference>